<dbReference type="Gene3D" id="2.40.480.10">
    <property type="entry name" value="Allene oxide cyclase-like"/>
    <property type="match status" value="1"/>
</dbReference>
<organism evidence="3 4">
    <name type="scientific">Actinocrispum wychmicini</name>
    <dbReference type="NCBI Taxonomy" id="1213861"/>
    <lineage>
        <taxon>Bacteria</taxon>
        <taxon>Bacillati</taxon>
        <taxon>Actinomycetota</taxon>
        <taxon>Actinomycetes</taxon>
        <taxon>Pseudonocardiales</taxon>
        <taxon>Pseudonocardiaceae</taxon>
        <taxon>Actinocrispum</taxon>
    </lineage>
</organism>
<feature type="domain" description="Allene oxide cyclase barrel-like" evidence="2">
    <location>
        <begin position="57"/>
        <end position="163"/>
    </location>
</feature>
<reference evidence="3 4" key="1">
    <citation type="submission" date="2019-03" db="EMBL/GenBank/DDBJ databases">
        <title>Genomic Encyclopedia of Type Strains, Phase IV (KMG-IV): sequencing the most valuable type-strain genomes for metagenomic binning, comparative biology and taxonomic classification.</title>
        <authorList>
            <person name="Goeker M."/>
        </authorList>
    </citation>
    <scope>NUCLEOTIDE SEQUENCE [LARGE SCALE GENOMIC DNA]</scope>
    <source>
        <strain evidence="3 4">DSM 45934</strain>
    </source>
</reference>
<accession>A0A4R2JL81</accession>
<dbReference type="AlphaFoldDB" id="A0A4R2JL81"/>
<dbReference type="InterPro" id="IPR044859">
    <property type="entry name" value="Allene_oxi_cyc_Dirigent"/>
</dbReference>
<evidence type="ECO:0000313" key="3">
    <source>
        <dbReference type="EMBL" id="TCO60813.1"/>
    </source>
</evidence>
<dbReference type="Proteomes" id="UP000295680">
    <property type="component" value="Unassembled WGS sequence"/>
</dbReference>
<dbReference type="RefSeq" id="WP_132116074.1">
    <property type="nucleotide sequence ID" value="NZ_SLWS01000003.1"/>
</dbReference>
<protein>
    <recommendedName>
        <fullName evidence="2">Allene oxide cyclase barrel-like domain-containing protein</fullName>
    </recommendedName>
</protein>
<proteinExistence type="predicted"/>
<feature type="signal peptide" evidence="1">
    <location>
        <begin position="1"/>
        <end position="29"/>
    </location>
</feature>
<evidence type="ECO:0000313" key="4">
    <source>
        <dbReference type="Proteomes" id="UP000295680"/>
    </source>
</evidence>
<comment type="caution">
    <text evidence="3">The sequence shown here is derived from an EMBL/GenBank/DDBJ whole genome shotgun (WGS) entry which is preliminary data.</text>
</comment>
<dbReference type="EMBL" id="SLWS01000003">
    <property type="protein sequence ID" value="TCO60813.1"/>
    <property type="molecule type" value="Genomic_DNA"/>
</dbReference>
<keyword evidence="4" id="KW-1185">Reference proteome</keyword>
<sequence length="182" mass="18910">MRFSSRRLTGATVLGAACVLVSLAAGASAASDPQPGAAGHGCVVVDNVTEQTIRHESVGAGGLGMHVGDAATFYDNIYDGNSNTVVGNVVGIVGAVSTRPSDGHLMTHYTDDVLFPDGAIRADGIADRNLVLTGKPVRYPAVGLTGRYAGKYGYREWNTIIPQTPPTNPGDIRIQLKMVLCG</sequence>
<dbReference type="OrthoDB" id="3530112at2"/>
<dbReference type="Pfam" id="PF18678">
    <property type="entry name" value="AOC_like"/>
    <property type="match status" value="1"/>
</dbReference>
<dbReference type="GO" id="GO:0017000">
    <property type="term" value="P:antibiotic biosynthetic process"/>
    <property type="evidence" value="ECO:0007669"/>
    <property type="project" value="InterPro"/>
</dbReference>
<gene>
    <name evidence="3" type="ORF">EV192_103394</name>
</gene>
<dbReference type="GO" id="GO:0016853">
    <property type="term" value="F:isomerase activity"/>
    <property type="evidence" value="ECO:0007669"/>
    <property type="project" value="InterPro"/>
</dbReference>
<keyword evidence="1" id="KW-0732">Signal</keyword>
<dbReference type="PROSITE" id="PS51257">
    <property type="entry name" value="PROKAR_LIPOPROTEIN"/>
    <property type="match status" value="1"/>
</dbReference>
<evidence type="ECO:0000256" key="1">
    <source>
        <dbReference type="SAM" id="SignalP"/>
    </source>
</evidence>
<name>A0A4R2JL81_9PSEU</name>
<dbReference type="InterPro" id="IPR041013">
    <property type="entry name" value="AOC-like"/>
</dbReference>
<feature type="chain" id="PRO_5020384307" description="Allene oxide cyclase barrel-like domain-containing protein" evidence="1">
    <location>
        <begin position="30"/>
        <end position="182"/>
    </location>
</feature>
<evidence type="ECO:0000259" key="2">
    <source>
        <dbReference type="Pfam" id="PF18678"/>
    </source>
</evidence>